<dbReference type="WBParaSite" id="RSKR_0000328400.1">
    <property type="protein sequence ID" value="RSKR_0000328400.1"/>
    <property type="gene ID" value="RSKR_0000328400"/>
</dbReference>
<reference evidence="2" key="1">
    <citation type="submission" date="2016-11" db="UniProtKB">
        <authorList>
            <consortium name="WormBaseParasite"/>
        </authorList>
    </citation>
    <scope>IDENTIFICATION</scope>
    <source>
        <strain evidence="2">KR3021</strain>
    </source>
</reference>
<proteinExistence type="predicted"/>
<evidence type="ECO:0000313" key="1">
    <source>
        <dbReference type="Proteomes" id="UP000095286"/>
    </source>
</evidence>
<accession>A0AC35TQS9</accession>
<dbReference type="Proteomes" id="UP000095286">
    <property type="component" value="Unplaced"/>
</dbReference>
<evidence type="ECO:0000313" key="2">
    <source>
        <dbReference type="WBParaSite" id="RSKR_0000328400.1"/>
    </source>
</evidence>
<name>A0AC35TQS9_9BILA</name>
<protein>
    <submittedName>
        <fullName evidence="2">SANTA domain-containing protein</fullName>
    </submittedName>
</protein>
<organism evidence="1 2">
    <name type="scientific">Rhabditophanes sp. KR3021</name>
    <dbReference type="NCBI Taxonomy" id="114890"/>
    <lineage>
        <taxon>Eukaryota</taxon>
        <taxon>Metazoa</taxon>
        <taxon>Ecdysozoa</taxon>
        <taxon>Nematoda</taxon>
        <taxon>Chromadorea</taxon>
        <taxon>Rhabditida</taxon>
        <taxon>Tylenchina</taxon>
        <taxon>Panagrolaimomorpha</taxon>
        <taxon>Strongyloidoidea</taxon>
        <taxon>Alloionematidae</taxon>
        <taxon>Rhabditophanes</taxon>
    </lineage>
</organism>
<sequence length="379" mass="43251">MHIVPVKDDPDSFDIVLSGLMSTYPLTEDTDTDLFRPRRSKRKYISLIRFKTQKLTCVHGPKLLQTEDIDELVLSDGISFEDGMKLGYPQPFLSLFSLGFPSAYGVLLQEYYRNLLHKKYLEYESRLAIEGPQKSPILIIGGNIRPSQSILKREICQFNDDDLFVSGITTGNSQRVRNNSNGSPMRKKMKKVAFLETNEDPSQKYEEITVDQVDVNYQEGSQSISRQTKRENLVKREINPLQSKEDGSHKTENTKDSVEKEMKSAMLLPRTLMLAELLDENPYDSDDYDSDQICLIPFVSVVKKTSKSKSDLHSHPEPKSQKKSITNSKVKCELNSQVKAAPKSQRKTDSKLPPLLEISNDTQPSKIVITRRSKRETRK</sequence>